<evidence type="ECO:0000256" key="1">
    <source>
        <dbReference type="ARBA" id="ARBA00007469"/>
    </source>
</evidence>
<sequence length="455" mass="50409">MASRNQLVTKKSDLRSLPNTRVILPKKFAADRPISSRYLQVASRYCTRSSGPLTLESANHSLHLPPHDELTSHVSYLDQVPHNALSNGTGNRCPLVTELASFLFKPTSIECRCVVVFASDLAVLVKNTKTSSMSRTIALLAAAGLLRTATAGLYSELSTANHTCTLIEPVLSCSPEANPDKVDTCCVETFGGLLLATQFWNTHTGLESEGQKLPQDAWTVHGLWPDFCNGSYTQYCDLSRHYDPIPSPNTTTGTPDGTPVPAWNGSSFDAFVRPFERFDLLEYMNKFWIAQYTPNWVLWAHEFSKHATCFSTFDVECYGPKYQEHEEIVDFLETAVHYYQETPTWKWLSDKAITPSNATAYSLTELQGALKEGHGALPYIGCSGPRYNATEAGRGSLDNGYTQLSEAWYYFYVYGKPQRGDSVPVSADSNGGRVSNCATTEGAVWYYERAEGSVQ</sequence>
<gene>
    <name evidence="5" type="ORF">CSUB01_08649</name>
</gene>
<reference evidence="6" key="1">
    <citation type="journal article" date="2014" name="Genome Announc.">
        <title>Draft genome sequence of Colletotrichum sublineola, a destructive pathogen of cultivated sorghum.</title>
        <authorList>
            <person name="Baroncelli R."/>
            <person name="Sanz-Martin J.M."/>
            <person name="Rech G.E."/>
            <person name="Sukno S.A."/>
            <person name="Thon M.R."/>
        </authorList>
    </citation>
    <scope>NUCLEOTIDE SEQUENCE [LARGE SCALE GENOMIC DNA]</scope>
    <source>
        <strain evidence="6">TX430BB</strain>
    </source>
</reference>
<dbReference type="GO" id="GO:0005576">
    <property type="term" value="C:extracellular region"/>
    <property type="evidence" value="ECO:0007669"/>
    <property type="project" value="TreeGrafter"/>
</dbReference>
<evidence type="ECO:0000313" key="5">
    <source>
        <dbReference type="EMBL" id="KDN63169.1"/>
    </source>
</evidence>
<evidence type="ECO:0000256" key="2">
    <source>
        <dbReference type="ARBA" id="ARBA00012571"/>
    </source>
</evidence>
<dbReference type="PANTHER" id="PTHR11240">
    <property type="entry name" value="RIBONUCLEASE T2"/>
    <property type="match status" value="1"/>
</dbReference>
<evidence type="ECO:0000256" key="4">
    <source>
        <dbReference type="RuleBase" id="RU004328"/>
    </source>
</evidence>
<dbReference type="GO" id="GO:0006401">
    <property type="term" value="P:RNA catabolic process"/>
    <property type="evidence" value="ECO:0007669"/>
    <property type="project" value="TreeGrafter"/>
</dbReference>
<keyword evidence="3" id="KW-0540">Nuclease</keyword>
<accession>A0A066X6A4</accession>
<dbReference type="InterPro" id="IPR001568">
    <property type="entry name" value="RNase_T2-like"/>
</dbReference>
<dbReference type="GO" id="GO:0033897">
    <property type="term" value="F:ribonuclease T2 activity"/>
    <property type="evidence" value="ECO:0007669"/>
    <property type="project" value="UniProtKB-EC"/>
</dbReference>
<evidence type="ECO:0000313" key="6">
    <source>
        <dbReference type="Proteomes" id="UP000027238"/>
    </source>
</evidence>
<dbReference type="InterPro" id="IPR018188">
    <property type="entry name" value="RNase_T2_His_AS_1"/>
</dbReference>
<dbReference type="EC" id="4.6.1.19" evidence="2"/>
<comment type="caution">
    <text evidence="5">The sequence shown here is derived from an EMBL/GenBank/DDBJ whole genome shotgun (WGS) entry which is preliminary data.</text>
</comment>
<keyword evidence="3" id="KW-0255">Endonuclease</keyword>
<dbReference type="Gene3D" id="3.90.730.10">
    <property type="entry name" value="Ribonuclease T2-like"/>
    <property type="match status" value="1"/>
</dbReference>
<dbReference type="InterPro" id="IPR036430">
    <property type="entry name" value="RNase_T2-like_sf"/>
</dbReference>
<dbReference type="OMA" id="SHEERNP"/>
<dbReference type="PROSITE" id="PS00531">
    <property type="entry name" value="RNASE_T2_2"/>
    <property type="match status" value="1"/>
</dbReference>
<dbReference type="Pfam" id="PF00445">
    <property type="entry name" value="Ribonuclease_T2"/>
    <property type="match status" value="1"/>
</dbReference>
<dbReference type="AlphaFoldDB" id="A0A066X6A4"/>
<name>A0A066X6A4_COLSU</name>
<dbReference type="Proteomes" id="UP000027238">
    <property type="component" value="Unassembled WGS sequence"/>
</dbReference>
<evidence type="ECO:0000256" key="3">
    <source>
        <dbReference type="ARBA" id="ARBA00022759"/>
    </source>
</evidence>
<organism evidence="5 6">
    <name type="scientific">Colletotrichum sublineola</name>
    <name type="common">Sorghum anthracnose fungus</name>
    <dbReference type="NCBI Taxonomy" id="1173701"/>
    <lineage>
        <taxon>Eukaryota</taxon>
        <taxon>Fungi</taxon>
        <taxon>Dikarya</taxon>
        <taxon>Ascomycota</taxon>
        <taxon>Pezizomycotina</taxon>
        <taxon>Sordariomycetes</taxon>
        <taxon>Hypocreomycetidae</taxon>
        <taxon>Glomerellales</taxon>
        <taxon>Glomerellaceae</taxon>
        <taxon>Colletotrichum</taxon>
        <taxon>Colletotrichum graminicola species complex</taxon>
    </lineage>
</organism>
<dbReference type="GO" id="GO:0003723">
    <property type="term" value="F:RNA binding"/>
    <property type="evidence" value="ECO:0007669"/>
    <property type="project" value="InterPro"/>
</dbReference>
<dbReference type="HOGENOM" id="CLU_037966_2_0_1"/>
<dbReference type="SUPFAM" id="SSF55895">
    <property type="entry name" value="Ribonuclease Rh-like"/>
    <property type="match status" value="1"/>
</dbReference>
<dbReference type="OrthoDB" id="435754at2759"/>
<dbReference type="InterPro" id="IPR033130">
    <property type="entry name" value="RNase_T2_His_AS_2"/>
</dbReference>
<dbReference type="EMBL" id="JMSE01001259">
    <property type="protein sequence ID" value="KDN63169.1"/>
    <property type="molecule type" value="Genomic_DNA"/>
</dbReference>
<dbReference type="PANTHER" id="PTHR11240:SF17">
    <property type="entry name" value="RIBONUCLEASE T2"/>
    <property type="match status" value="1"/>
</dbReference>
<protein>
    <recommendedName>
        <fullName evidence="2">ribonuclease T2</fullName>
        <ecNumber evidence="2">4.6.1.19</ecNumber>
    </recommendedName>
</protein>
<comment type="similarity">
    <text evidence="1 4">Belongs to the RNase T2 family.</text>
</comment>
<dbReference type="eggNOG" id="KOG1642">
    <property type="taxonomic scope" value="Eukaryota"/>
</dbReference>
<dbReference type="PROSITE" id="PS00530">
    <property type="entry name" value="RNASE_T2_1"/>
    <property type="match status" value="1"/>
</dbReference>
<dbReference type="FunFam" id="3.90.730.10:FF:000020">
    <property type="entry name" value="Uncharacterized protein"/>
    <property type="match status" value="1"/>
</dbReference>
<proteinExistence type="inferred from homology"/>
<keyword evidence="6" id="KW-1185">Reference proteome</keyword>
<keyword evidence="3" id="KW-0378">Hydrolase</keyword>